<dbReference type="Gene3D" id="3.40.50.300">
    <property type="entry name" value="P-loop containing nucleotide triphosphate hydrolases"/>
    <property type="match status" value="1"/>
</dbReference>
<evidence type="ECO:0000313" key="12">
    <source>
        <dbReference type="Proteomes" id="UP000007799"/>
    </source>
</evidence>
<keyword evidence="7" id="KW-0539">Nucleus</keyword>
<dbReference type="RefSeq" id="XP_004996696.1">
    <property type="nucleotide sequence ID" value="XM_004996639.1"/>
</dbReference>
<keyword evidence="6 9" id="KW-0342">GTP-binding</keyword>
<feature type="region of interest" description="Disordered" evidence="10">
    <location>
        <begin position="392"/>
        <end position="419"/>
    </location>
</feature>
<dbReference type="Proteomes" id="UP000007799">
    <property type="component" value="Unassembled WGS sequence"/>
</dbReference>
<dbReference type="Pfam" id="PF03029">
    <property type="entry name" value="ATP_bind_1"/>
    <property type="match status" value="1"/>
</dbReference>
<feature type="compositionally biased region" description="Acidic residues" evidence="10">
    <location>
        <begin position="401"/>
        <end position="417"/>
    </location>
</feature>
<comment type="subunit">
    <text evidence="9">Binds to RNA polymerase II.</text>
</comment>
<keyword evidence="3 9" id="KW-0547">Nucleotide-binding</keyword>
<evidence type="ECO:0000256" key="7">
    <source>
        <dbReference type="ARBA" id="ARBA00023242"/>
    </source>
</evidence>
<accession>F2U1J0</accession>
<dbReference type="SUPFAM" id="SSF52540">
    <property type="entry name" value="P-loop containing nucleoside triphosphate hydrolases"/>
    <property type="match status" value="1"/>
</dbReference>
<keyword evidence="2 9" id="KW-0963">Cytoplasm</keyword>
<sequence length="439" mass="47733">MATQQTSENAAKQQQEQEVPTAPMVGTTPCIICIGMAGSGKTSLVQRINAYLHQRHAGRQCSSATSAPGTEAKQAASTAQADTTAEAPTHAEATTEAETVDTTAEAMDTTASTEAPSGEASTTPAAATADRTPCYVLNLDPAVYQLPYEANIDIRETINYKAVMKDYGLGPNGAIVTCLNLFATKFDQVLSLMEKRSPTTDYFLFDTPGQIEVFTWSASGTIITETLGSSFPTVVVYAIDTPRCTSPVTFMSNMLYACSIMYKTRLPFIIVFNKVDVTSHEFAVEWMRDYETFRDIVSEETAYIGSMARSMGLVLEEFYHNLRAVGVSALTGAGMEDLFSAVDEAVNEYMTDFKPELDELLKKKEQEKIDRATESLTKLARDMKLGGKVVLDSRAPMGAGDGDDEDDVDSDDYDDLEDSARVVQVATKTNDAFQRSQGL</sequence>
<feature type="compositionally biased region" description="Polar residues" evidence="10">
    <location>
        <begin position="1"/>
        <end position="18"/>
    </location>
</feature>
<evidence type="ECO:0000256" key="4">
    <source>
        <dbReference type="ARBA" id="ARBA00022801"/>
    </source>
</evidence>
<dbReference type="AlphaFoldDB" id="F2U1J0"/>
<keyword evidence="12" id="KW-1185">Reference proteome</keyword>
<gene>
    <name evidence="11" type="ORF">PTSG_02209</name>
</gene>
<dbReference type="EMBL" id="GL832959">
    <property type="protein sequence ID" value="EGD81492.1"/>
    <property type="molecule type" value="Genomic_DNA"/>
</dbReference>
<evidence type="ECO:0000256" key="9">
    <source>
        <dbReference type="RuleBase" id="RU365059"/>
    </source>
</evidence>
<dbReference type="OrthoDB" id="243313at2759"/>
<dbReference type="FunFam" id="3.40.50.300:FF:000888">
    <property type="entry name" value="GPN-loop GTPase 1"/>
    <property type="match status" value="1"/>
</dbReference>
<dbReference type="InterPro" id="IPR004130">
    <property type="entry name" value="Gpn"/>
</dbReference>
<dbReference type="GO" id="GO:0005525">
    <property type="term" value="F:GTP binding"/>
    <property type="evidence" value="ECO:0007669"/>
    <property type="project" value="UniProtKB-KW"/>
</dbReference>
<dbReference type="STRING" id="946362.F2U1J0"/>
<name>F2U1J0_SALR5</name>
<evidence type="ECO:0000313" key="11">
    <source>
        <dbReference type="EMBL" id="EGD81492.1"/>
    </source>
</evidence>
<keyword evidence="5" id="KW-0175">Coiled coil</keyword>
<dbReference type="InParanoid" id="F2U1J0"/>
<dbReference type="CDD" id="cd17870">
    <property type="entry name" value="GPN1"/>
    <property type="match status" value="1"/>
</dbReference>
<protein>
    <recommendedName>
        <fullName evidence="9">GPN-loop GTPase</fullName>
        <ecNumber evidence="9">3.6.5.-</ecNumber>
    </recommendedName>
</protein>
<proteinExistence type="inferred from homology"/>
<dbReference type="KEGG" id="sre:PTSG_02209"/>
<dbReference type="OMA" id="CAHITTR"/>
<dbReference type="PANTHER" id="PTHR21231">
    <property type="entry name" value="XPA-BINDING PROTEIN 1-RELATED"/>
    <property type="match status" value="1"/>
</dbReference>
<dbReference type="PANTHER" id="PTHR21231:SF8">
    <property type="entry name" value="GPN-LOOP GTPASE 1"/>
    <property type="match status" value="1"/>
</dbReference>
<evidence type="ECO:0000256" key="1">
    <source>
        <dbReference type="ARBA" id="ARBA00005290"/>
    </source>
</evidence>
<dbReference type="InterPro" id="IPR027417">
    <property type="entry name" value="P-loop_NTPase"/>
</dbReference>
<dbReference type="InterPro" id="IPR030230">
    <property type="entry name" value="Gpn1/Npa3/XAB1"/>
</dbReference>
<dbReference type="GO" id="GO:0005737">
    <property type="term" value="C:cytoplasm"/>
    <property type="evidence" value="ECO:0007669"/>
    <property type="project" value="UniProtKB-SubCell"/>
</dbReference>
<feature type="compositionally biased region" description="Low complexity" evidence="10">
    <location>
        <begin position="70"/>
        <end position="101"/>
    </location>
</feature>
<feature type="region of interest" description="Disordered" evidence="10">
    <location>
        <begin position="1"/>
        <end position="21"/>
    </location>
</feature>
<evidence type="ECO:0000256" key="8">
    <source>
        <dbReference type="ARBA" id="ARBA00055682"/>
    </source>
</evidence>
<comment type="similarity">
    <text evidence="1 9">Belongs to the GPN-loop GTPase family.</text>
</comment>
<comment type="function">
    <text evidence="8 9">Small GTPase required for proper nuclear import of RNA polymerase II (RNAPII). May act at an RNAP assembly step prior to nuclear import.</text>
</comment>
<dbReference type="eggNOG" id="KOG1532">
    <property type="taxonomic scope" value="Eukaryota"/>
</dbReference>
<evidence type="ECO:0000256" key="6">
    <source>
        <dbReference type="ARBA" id="ARBA00023134"/>
    </source>
</evidence>
<comment type="subcellular location">
    <subcellularLocation>
        <location evidence="9">Cytoplasm</location>
    </subcellularLocation>
    <subcellularLocation>
        <location evidence="9">Nucleus</location>
    </subcellularLocation>
</comment>
<evidence type="ECO:0000256" key="5">
    <source>
        <dbReference type="ARBA" id="ARBA00023054"/>
    </source>
</evidence>
<reference evidence="11" key="1">
    <citation type="submission" date="2009-08" db="EMBL/GenBank/DDBJ databases">
        <title>Annotation of Salpingoeca rosetta.</title>
        <authorList>
            <consortium name="The Broad Institute Genome Sequencing Platform"/>
            <person name="Russ C."/>
            <person name="Cuomo C."/>
            <person name="Burger G."/>
            <person name="Gray M.W."/>
            <person name="Holland P.W.H."/>
            <person name="King N."/>
            <person name="Lang F.B.F."/>
            <person name="Roger A.J."/>
            <person name="Ruiz-Trillo I."/>
            <person name="Young S.K."/>
            <person name="Zeng Q."/>
            <person name="Gargeya S."/>
            <person name="Alvarado L."/>
            <person name="Berlin A."/>
            <person name="Chapman S.B."/>
            <person name="Chen Z."/>
            <person name="Freedman E."/>
            <person name="Gellesch M."/>
            <person name="Goldberg J."/>
            <person name="Griggs A."/>
            <person name="Gujja S."/>
            <person name="Heilman E."/>
            <person name="Heiman D."/>
            <person name="Howarth C."/>
            <person name="Mehta T."/>
            <person name="Neiman D."/>
            <person name="Pearson M."/>
            <person name="Roberts A."/>
            <person name="Saif S."/>
            <person name="Shea T."/>
            <person name="Shenoy N."/>
            <person name="Sisk P."/>
            <person name="Stolte C."/>
            <person name="Sykes S."/>
            <person name="White J."/>
            <person name="Yandava C."/>
            <person name="Haas B."/>
            <person name="Nusbaum C."/>
            <person name="Birren B."/>
        </authorList>
    </citation>
    <scope>NUCLEOTIDE SEQUENCE</scope>
    <source>
        <strain evidence="11">ATCC 50818</strain>
    </source>
</reference>
<evidence type="ECO:0000256" key="3">
    <source>
        <dbReference type="ARBA" id="ARBA00022741"/>
    </source>
</evidence>
<dbReference type="GO" id="GO:0005634">
    <property type="term" value="C:nucleus"/>
    <property type="evidence" value="ECO:0007669"/>
    <property type="project" value="UniProtKB-SubCell"/>
</dbReference>
<evidence type="ECO:0000256" key="10">
    <source>
        <dbReference type="SAM" id="MobiDB-lite"/>
    </source>
</evidence>
<keyword evidence="4 9" id="KW-0378">Hydrolase</keyword>
<evidence type="ECO:0000256" key="2">
    <source>
        <dbReference type="ARBA" id="ARBA00022490"/>
    </source>
</evidence>
<dbReference type="GO" id="GO:0003924">
    <property type="term" value="F:GTPase activity"/>
    <property type="evidence" value="ECO:0007669"/>
    <property type="project" value="InterPro"/>
</dbReference>
<feature type="region of interest" description="Disordered" evidence="10">
    <location>
        <begin position="61"/>
        <end position="101"/>
    </location>
</feature>
<dbReference type="EC" id="3.6.5.-" evidence="9"/>
<organism evidence="11 12">
    <name type="scientific">Salpingoeca rosetta (strain ATCC 50818 / BSB-021)</name>
    <dbReference type="NCBI Taxonomy" id="946362"/>
    <lineage>
        <taxon>Eukaryota</taxon>
        <taxon>Choanoflagellata</taxon>
        <taxon>Craspedida</taxon>
        <taxon>Salpingoecidae</taxon>
        <taxon>Salpingoeca</taxon>
    </lineage>
</organism>
<dbReference type="GeneID" id="16077290"/>
<dbReference type="FunCoup" id="F2U1J0">
    <property type="interactions" value="1798"/>
</dbReference>